<sequence length="104" mass="10942">MRNGFFALSLGIGAMLLATNHAFAQGGNCAQRDQVLERLQSHYGETRRSVALGGDNIVVETFASAETGTWTITATLPNGMTCLVASGQAYEPITEPLPAKGTKA</sequence>
<gene>
    <name evidence="2" type="ORF">PSA7680_02374</name>
</gene>
<organism evidence="2 3">
    <name type="scientific">Pseudoruegeria aquimaris</name>
    <dbReference type="NCBI Taxonomy" id="393663"/>
    <lineage>
        <taxon>Bacteria</taxon>
        <taxon>Pseudomonadati</taxon>
        <taxon>Pseudomonadota</taxon>
        <taxon>Alphaproteobacteria</taxon>
        <taxon>Rhodobacterales</taxon>
        <taxon>Roseobacteraceae</taxon>
        <taxon>Pseudoruegeria</taxon>
    </lineage>
</organism>
<protein>
    <submittedName>
        <fullName evidence="2">Uncharacterized protein</fullName>
    </submittedName>
</protein>
<keyword evidence="1" id="KW-0732">Signal</keyword>
<dbReference type="Proteomes" id="UP000193409">
    <property type="component" value="Unassembled WGS sequence"/>
</dbReference>
<evidence type="ECO:0000313" key="3">
    <source>
        <dbReference type="Proteomes" id="UP000193409"/>
    </source>
</evidence>
<evidence type="ECO:0000256" key="1">
    <source>
        <dbReference type="SAM" id="SignalP"/>
    </source>
</evidence>
<feature type="signal peptide" evidence="1">
    <location>
        <begin position="1"/>
        <end position="24"/>
    </location>
</feature>
<evidence type="ECO:0000313" key="2">
    <source>
        <dbReference type="EMBL" id="SLN46322.1"/>
    </source>
</evidence>
<dbReference type="OrthoDB" id="9810895at2"/>
<dbReference type="AlphaFoldDB" id="A0A1Y5SRU5"/>
<accession>A0A1Y5SRU5</accession>
<feature type="chain" id="PRO_5010988618" evidence="1">
    <location>
        <begin position="25"/>
        <end position="104"/>
    </location>
</feature>
<name>A0A1Y5SRU5_9RHOB</name>
<dbReference type="RefSeq" id="WP_085868927.1">
    <property type="nucleotide sequence ID" value="NZ_FWFQ01000016.1"/>
</dbReference>
<reference evidence="2 3" key="1">
    <citation type="submission" date="2017-03" db="EMBL/GenBank/DDBJ databases">
        <authorList>
            <person name="Afonso C.L."/>
            <person name="Miller P.J."/>
            <person name="Scott M.A."/>
            <person name="Spackman E."/>
            <person name="Goraichik I."/>
            <person name="Dimitrov K.M."/>
            <person name="Suarez D.L."/>
            <person name="Swayne D.E."/>
        </authorList>
    </citation>
    <scope>NUCLEOTIDE SEQUENCE [LARGE SCALE GENOMIC DNA]</scope>
    <source>
        <strain evidence="2 3">CECT 7680</strain>
    </source>
</reference>
<proteinExistence type="predicted"/>
<keyword evidence="3" id="KW-1185">Reference proteome</keyword>
<dbReference type="EMBL" id="FWFQ01000016">
    <property type="protein sequence ID" value="SLN46322.1"/>
    <property type="molecule type" value="Genomic_DNA"/>
</dbReference>